<reference evidence="1" key="1">
    <citation type="journal article" date="2021" name="Environ. Microbiol.">
        <title>Gene family expansions and transcriptome signatures uncover fungal adaptations to wood decay.</title>
        <authorList>
            <person name="Hage H."/>
            <person name="Miyauchi S."/>
            <person name="Viragh M."/>
            <person name="Drula E."/>
            <person name="Min B."/>
            <person name="Chaduli D."/>
            <person name="Navarro D."/>
            <person name="Favel A."/>
            <person name="Norest M."/>
            <person name="Lesage-Meessen L."/>
            <person name="Balint B."/>
            <person name="Merenyi Z."/>
            <person name="de Eugenio L."/>
            <person name="Morin E."/>
            <person name="Martinez A.T."/>
            <person name="Baldrian P."/>
            <person name="Stursova M."/>
            <person name="Martinez M.J."/>
            <person name="Novotny C."/>
            <person name="Magnuson J.K."/>
            <person name="Spatafora J.W."/>
            <person name="Maurice S."/>
            <person name="Pangilinan J."/>
            <person name="Andreopoulos W."/>
            <person name="LaButti K."/>
            <person name="Hundley H."/>
            <person name="Na H."/>
            <person name="Kuo A."/>
            <person name="Barry K."/>
            <person name="Lipzen A."/>
            <person name="Henrissat B."/>
            <person name="Riley R."/>
            <person name="Ahrendt S."/>
            <person name="Nagy L.G."/>
            <person name="Grigoriev I.V."/>
            <person name="Martin F."/>
            <person name="Rosso M.N."/>
        </authorList>
    </citation>
    <scope>NUCLEOTIDE SEQUENCE</scope>
    <source>
        <strain evidence="1">CBS 384.51</strain>
    </source>
</reference>
<sequence>MPAMADANISRTVSTDIATEEKPERVLLVELKNGKPVFKQKPLAFEKMSETMQEIVKFRDMLEEKIESKDTPLDAFPDDHKPLIAKMVHESDKTLHALSKHIQHELLPAQDEDDDEASKTISAALPLEIVEKVVKSLASRINYGLDALHAPNGRIPASWQIWRWEVKDEFRDWLPKVVREKAAIRLAERQQAKLDIGTLFKSLPETEREALVATKSTAGKAPDPPKAKTKVVDSSVSVTRKDIAEITMSSPKAKKKITENENNKTEGEDGTPVKSNAVGRPKKPVDPEKAAKEKERQEKKQAKLEKEKKAQEAQDKSRNLMATFFGKPKAPVASGSGSRSSSVTKDVTEEHEKKQVQDVDTLSEFERVFKPFILKKDAELASVNWFSDIRSDHDKSQPSTREVIVIDDDHPHPPVQGDEDVVMLDASDSSKNLDCSQLAIKGRLRESLSSLHPSLRPSRHPFAPRRHPTLRSHHPLTVRATMQDLTEAEVSGDVPAVRRLVECLRNRTVFPAKVLIFHEDARPGYYGTWTRNSKEVGPRTPFSRDVVSLDYGVDSGEEWEEEEEGDVLENEDEEEGAATDEHDSDLDSWLVDDDEVEDPGTPIDDRLGSPDFFPPVIPKRKAKESSAGEGKHEDKKRKMVVPLVPFIKGPCWETKIGECTYEPFNPYRIQMFNDTPFPVNPFSFEAAHITDVPSHNVHIISTNSGFAVPQLPSRLSNLSLGSGTAPSQSLAAPTPKKPVAPPKTSFPDIHMPFLIAKIKELDTGNMSFIVESVYKDLSNKIKDDGGPKVKKNAIEAKIKEITEKEKKIWTVKADVKALHGAT</sequence>
<protein>
    <submittedName>
        <fullName evidence="1">Uncharacterized protein</fullName>
    </submittedName>
</protein>
<organism evidence="1 2">
    <name type="scientific">Irpex rosettiformis</name>
    <dbReference type="NCBI Taxonomy" id="378272"/>
    <lineage>
        <taxon>Eukaryota</taxon>
        <taxon>Fungi</taxon>
        <taxon>Dikarya</taxon>
        <taxon>Basidiomycota</taxon>
        <taxon>Agaricomycotina</taxon>
        <taxon>Agaricomycetes</taxon>
        <taxon>Polyporales</taxon>
        <taxon>Irpicaceae</taxon>
        <taxon>Irpex</taxon>
    </lineage>
</organism>
<name>A0ACB8TW67_9APHY</name>
<accession>A0ACB8TW67</accession>
<dbReference type="Proteomes" id="UP001055072">
    <property type="component" value="Unassembled WGS sequence"/>
</dbReference>
<evidence type="ECO:0000313" key="2">
    <source>
        <dbReference type="Proteomes" id="UP001055072"/>
    </source>
</evidence>
<evidence type="ECO:0000313" key="1">
    <source>
        <dbReference type="EMBL" id="KAI0086322.1"/>
    </source>
</evidence>
<proteinExistence type="predicted"/>
<gene>
    <name evidence="1" type="ORF">BDY19DRAFT_354189</name>
</gene>
<comment type="caution">
    <text evidence="1">The sequence shown here is derived from an EMBL/GenBank/DDBJ whole genome shotgun (WGS) entry which is preliminary data.</text>
</comment>
<dbReference type="EMBL" id="MU274924">
    <property type="protein sequence ID" value="KAI0086322.1"/>
    <property type="molecule type" value="Genomic_DNA"/>
</dbReference>
<keyword evidence="2" id="KW-1185">Reference proteome</keyword>